<feature type="compositionally biased region" description="Basic and acidic residues" evidence="4">
    <location>
        <begin position="283"/>
        <end position="298"/>
    </location>
</feature>
<gene>
    <name evidence="7" type="primary">TBC1D2</name>
</gene>
<dbReference type="InterPro" id="IPR035969">
    <property type="entry name" value="Rab-GAP_TBC_sf"/>
</dbReference>
<dbReference type="GO" id="GO:0005829">
    <property type="term" value="C:cytosol"/>
    <property type="evidence" value="ECO:0007669"/>
    <property type="project" value="UniProtKB-ARBA"/>
</dbReference>
<dbReference type="PROSITE" id="PS50086">
    <property type="entry name" value="TBC_RABGAP"/>
    <property type="match status" value="1"/>
</dbReference>
<evidence type="ECO:0000313" key="8">
    <source>
        <dbReference type="Proteomes" id="UP000008672"/>
    </source>
</evidence>
<dbReference type="InterPro" id="IPR011993">
    <property type="entry name" value="PH-like_dom_sf"/>
</dbReference>
<dbReference type="FunFam" id="2.30.29.30:FF:000248">
    <property type="entry name" value="TBC1 domain family member 2A isoform X1"/>
    <property type="match status" value="1"/>
</dbReference>
<keyword evidence="1" id="KW-0343">GTPase activation</keyword>
<dbReference type="PANTHER" id="PTHR47219">
    <property type="entry name" value="RAB GTPASE-ACTIVATING PROTEIN 1-LIKE"/>
    <property type="match status" value="1"/>
</dbReference>
<dbReference type="SMART" id="SM00233">
    <property type="entry name" value="PH"/>
    <property type="match status" value="1"/>
</dbReference>
<dbReference type="HOGENOM" id="CLU_011278_0_0_1"/>
<dbReference type="OMA" id="RWEFCNT"/>
<dbReference type="EMBL" id="AFYH01092889">
    <property type="status" value="NOT_ANNOTATED_CDS"/>
    <property type="molecule type" value="Genomic_DNA"/>
</dbReference>
<dbReference type="GO" id="GO:0031267">
    <property type="term" value="F:small GTPase binding"/>
    <property type="evidence" value="ECO:0007669"/>
    <property type="project" value="TreeGrafter"/>
</dbReference>
<dbReference type="Gene3D" id="1.10.8.270">
    <property type="entry name" value="putative rabgap domain of human tbc1 domain family member 14 like domains"/>
    <property type="match status" value="1"/>
</dbReference>
<reference evidence="7" key="2">
    <citation type="submission" date="2025-08" db="UniProtKB">
        <authorList>
            <consortium name="Ensembl"/>
        </authorList>
    </citation>
    <scope>IDENTIFICATION</scope>
</reference>
<dbReference type="GO" id="GO:0031410">
    <property type="term" value="C:cytoplasmic vesicle"/>
    <property type="evidence" value="ECO:0007669"/>
    <property type="project" value="UniProtKB-ARBA"/>
</dbReference>
<feature type="compositionally biased region" description="Acidic residues" evidence="4">
    <location>
        <begin position="945"/>
        <end position="954"/>
    </location>
</feature>
<feature type="compositionally biased region" description="Low complexity" evidence="4">
    <location>
        <begin position="261"/>
        <end position="272"/>
    </location>
</feature>
<dbReference type="CDD" id="cd01265">
    <property type="entry name" value="PH_TBC1D2A"/>
    <property type="match status" value="1"/>
</dbReference>
<dbReference type="EMBL" id="AFYH01092893">
    <property type="status" value="NOT_ANNOTATED_CDS"/>
    <property type="molecule type" value="Genomic_DNA"/>
</dbReference>
<feature type="region of interest" description="Disordered" evidence="4">
    <location>
        <begin position="928"/>
        <end position="954"/>
    </location>
</feature>
<dbReference type="FunFam" id="1.10.8.270:FF:000014">
    <property type="entry name" value="Putative TBC1 domain family member 2B"/>
    <property type="match status" value="1"/>
</dbReference>
<dbReference type="Pfam" id="PF00169">
    <property type="entry name" value="PH"/>
    <property type="match status" value="1"/>
</dbReference>
<dbReference type="InParanoid" id="H2ZZ72"/>
<dbReference type="EMBL" id="AFYH01092890">
    <property type="status" value="NOT_ANNOTATED_CDS"/>
    <property type="molecule type" value="Genomic_DNA"/>
</dbReference>
<dbReference type="Proteomes" id="UP000008672">
    <property type="component" value="Unassembled WGS sequence"/>
</dbReference>
<dbReference type="InterPro" id="IPR050302">
    <property type="entry name" value="Rab_GAP_TBC_domain"/>
</dbReference>
<dbReference type="eggNOG" id="KOG2058">
    <property type="taxonomic scope" value="Eukaryota"/>
</dbReference>
<evidence type="ECO:0000256" key="1">
    <source>
        <dbReference type="ARBA" id="ARBA00022468"/>
    </source>
</evidence>
<keyword evidence="8" id="KW-1185">Reference proteome</keyword>
<reference evidence="8" key="1">
    <citation type="submission" date="2011-08" db="EMBL/GenBank/DDBJ databases">
        <title>The draft genome of Latimeria chalumnae.</title>
        <authorList>
            <person name="Di Palma F."/>
            <person name="Alfoldi J."/>
            <person name="Johnson J."/>
            <person name="Berlin A."/>
            <person name="Gnerre S."/>
            <person name="Jaffe D."/>
            <person name="MacCallum I."/>
            <person name="Young S."/>
            <person name="Walker B.J."/>
            <person name="Lander E."/>
            <person name="Lindblad-Toh K."/>
        </authorList>
    </citation>
    <scope>NUCLEOTIDE SEQUENCE [LARGE SCALE GENOMIC DNA]</scope>
    <source>
        <strain evidence="8">Wild caught</strain>
    </source>
</reference>
<dbReference type="Pfam" id="PF00566">
    <property type="entry name" value="RabGAP-TBC"/>
    <property type="match status" value="1"/>
</dbReference>
<protein>
    <submittedName>
        <fullName evidence="7">TBC1 domain family member 2</fullName>
    </submittedName>
</protein>
<evidence type="ECO:0000256" key="3">
    <source>
        <dbReference type="SAM" id="Coils"/>
    </source>
</evidence>
<reference evidence="7" key="3">
    <citation type="submission" date="2025-09" db="UniProtKB">
        <authorList>
            <consortium name="Ensembl"/>
        </authorList>
    </citation>
    <scope>IDENTIFICATION</scope>
</reference>
<dbReference type="GO" id="GO:0005096">
    <property type="term" value="F:GTPase activator activity"/>
    <property type="evidence" value="ECO:0007669"/>
    <property type="project" value="UniProtKB-KW"/>
</dbReference>
<feature type="compositionally biased region" description="Polar residues" evidence="4">
    <location>
        <begin position="7"/>
        <end position="22"/>
    </location>
</feature>
<feature type="region of interest" description="Disordered" evidence="4">
    <location>
        <begin position="259"/>
        <end position="323"/>
    </location>
</feature>
<dbReference type="Ensembl" id="ENSLACT00000002715.1">
    <property type="protein sequence ID" value="ENSLACP00000002693.1"/>
    <property type="gene ID" value="ENSLACG00000002408.1"/>
</dbReference>
<dbReference type="InterPro" id="IPR001849">
    <property type="entry name" value="PH_domain"/>
</dbReference>
<dbReference type="EMBL" id="AFYH01092895">
    <property type="status" value="NOT_ANNOTATED_CDS"/>
    <property type="molecule type" value="Genomic_DNA"/>
</dbReference>
<feature type="compositionally biased region" description="Polar residues" evidence="4">
    <location>
        <begin position="273"/>
        <end position="282"/>
    </location>
</feature>
<dbReference type="SMART" id="SM00164">
    <property type="entry name" value="TBC"/>
    <property type="match status" value="1"/>
</dbReference>
<feature type="coiled-coil region" evidence="3">
    <location>
        <begin position="351"/>
        <end position="446"/>
    </location>
</feature>
<dbReference type="EMBL" id="AFYH01092891">
    <property type="status" value="NOT_ANNOTATED_CDS"/>
    <property type="molecule type" value="Genomic_DNA"/>
</dbReference>
<keyword evidence="2 3" id="KW-0175">Coiled coil</keyword>
<dbReference type="SUPFAM" id="SSF50729">
    <property type="entry name" value="PH domain-like"/>
    <property type="match status" value="1"/>
</dbReference>
<dbReference type="Bgee" id="ENSLACG00000002408">
    <property type="expression patterns" value="Expressed in pectoral fin"/>
</dbReference>
<proteinExistence type="predicted"/>
<dbReference type="STRING" id="7897.ENSLACP00000002693"/>
<dbReference type="EMBL" id="AFYH01092888">
    <property type="status" value="NOT_ANNOTATED_CDS"/>
    <property type="molecule type" value="Genomic_DNA"/>
</dbReference>
<dbReference type="EMBL" id="AFYH01092887">
    <property type="status" value="NOT_ANNOTATED_CDS"/>
    <property type="molecule type" value="Genomic_DNA"/>
</dbReference>
<dbReference type="PROSITE" id="PS50003">
    <property type="entry name" value="PH_DOMAIN"/>
    <property type="match status" value="1"/>
</dbReference>
<evidence type="ECO:0000313" key="7">
    <source>
        <dbReference type="Ensembl" id="ENSLACP00000002693.1"/>
    </source>
</evidence>
<feature type="domain" description="Rab-GAP TBC" evidence="6">
    <location>
        <begin position="651"/>
        <end position="843"/>
    </location>
</feature>
<evidence type="ECO:0000256" key="4">
    <source>
        <dbReference type="SAM" id="MobiDB-lite"/>
    </source>
</evidence>
<feature type="domain" description="PH" evidence="5">
    <location>
        <begin position="66"/>
        <end position="163"/>
    </location>
</feature>
<accession>H2ZZ72</accession>
<dbReference type="FunCoup" id="H2ZZ72">
    <property type="interactions" value="725"/>
</dbReference>
<dbReference type="EMBL" id="AFYH01092886">
    <property type="status" value="NOT_ANNOTATED_CDS"/>
    <property type="molecule type" value="Genomic_DNA"/>
</dbReference>
<organism evidence="7 8">
    <name type="scientific">Latimeria chalumnae</name>
    <name type="common">Coelacanth</name>
    <dbReference type="NCBI Taxonomy" id="7897"/>
    <lineage>
        <taxon>Eukaryota</taxon>
        <taxon>Metazoa</taxon>
        <taxon>Chordata</taxon>
        <taxon>Craniata</taxon>
        <taxon>Vertebrata</taxon>
        <taxon>Euteleostomi</taxon>
        <taxon>Coelacanthiformes</taxon>
        <taxon>Coelacanthidae</taxon>
        <taxon>Latimeria</taxon>
    </lineage>
</organism>
<dbReference type="PANTHER" id="PTHR47219:SF20">
    <property type="entry name" value="TBC1 DOMAIN FAMILY MEMBER 2B"/>
    <property type="match status" value="1"/>
</dbReference>
<dbReference type="EMBL" id="AFYH01092892">
    <property type="status" value="NOT_ANNOTATED_CDS"/>
    <property type="molecule type" value="Genomic_DNA"/>
</dbReference>
<feature type="region of interest" description="Disordered" evidence="4">
    <location>
        <begin position="1"/>
        <end position="49"/>
    </location>
</feature>
<dbReference type="FunFam" id="1.10.472.80:FF:000018">
    <property type="entry name" value="TBC1 domain family member 2B"/>
    <property type="match status" value="1"/>
</dbReference>
<name>H2ZZ72_LATCH</name>
<dbReference type="AlphaFoldDB" id="H2ZZ72"/>
<evidence type="ECO:0000259" key="5">
    <source>
        <dbReference type="PROSITE" id="PS50003"/>
    </source>
</evidence>
<dbReference type="SUPFAM" id="SSF47923">
    <property type="entry name" value="Ypt/Rab-GAP domain of gyp1p"/>
    <property type="match status" value="2"/>
</dbReference>
<dbReference type="Gene3D" id="1.10.472.80">
    <property type="entry name" value="Ypt/Rab-GAP domain of gyp1p, domain 3"/>
    <property type="match status" value="1"/>
</dbReference>
<evidence type="ECO:0000259" key="6">
    <source>
        <dbReference type="PROSITE" id="PS50086"/>
    </source>
</evidence>
<feature type="compositionally biased region" description="Basic and acidic residues" evidence="4">
    <location>
        <begin position="928"/>
        <end position="942"/>
    </location>
</feature>
<feature type="coiled-coil region" evidence="3">
    <location>
        <begin position="473"/>
        <end position="500"/>
    </location>
</feature>
<dbReference type="EMBL" id="AFYH01092894">
    <property type="status" value="NOT_ANNOTATED_CDS"/>
    <property type="molecule type" value="Genomic_DNA"/>
</dbReference>
<dbReference type="InterPro" id="IPR000195">
    <property type="entry name" value="Rab-GAP-TBC_dom"/>
</dbReference>
<evidence type="ECO:0000256" key="2">
    <source>
        <dbReference type="ARBA" id="ARBA00023054"/>
    </source>
</evidence>
<dbReference type="Gene3D" id="2.30.29.30">
    <property type="entry name" value="Pleckstrin-homology domain (PH domain)/Phosphotyrosine-binding domain (PTB)"/>
    <property type="match status" value="1"/>
</dbReference>
<sequence length="954" mass="110008">MEEESELGQTTPSGVSSESDQASLEDADSITSEEVGVVKEADSDLPQGDLEKLQLKPIKEDVDAPSKKLCGYLHKLGAKGPLKNWKSRWFSYDEKKCQLYYYRTPQDLNHLGSIDFSHATFSYQLEAEEGMFEIKTPSRTFVLKAVNRQTMLYWLQQLQLKRWEYSNRQTTLPFSSPVTFAQNSIPLLHLLLNNEALGGEEFLSPVKTPTGLVGEKAAFLPAPQQPAVIQNISLKHPWTEIHTTCHSIRDGSEVEGGGAWEWGEWSGMSGQSQSVTSHILSDTTRKGVEDVAQEEPKPQQKSSPSSSWKKDRKPNASHSPLPCDTAVLKRMKSCDGCTRLQQQVLTLRKDLQSQKDLVKLLHKAVETAQQEKRTCNSFLSAPGEEERLEMIQHKVRHIAELDSRIEVLEKEKKELEQNLNLQDAHVEELRQHVQMLMEKNNASQQVILKLSEPFGTSDADPHRSPSTITTEAFHKQQEENEHLKDDLEAYRVQNKFLNSEMHQVTRMWRNSVEQEEHLLRKCAFLEARNCQIESKYLIVLRRLQTTIADLDGDHRELVKRLIQEALQWGVGAGEQQAVTLHPVSEHDAYGFETVPTYEVEDIKLLARIQALEIKSNNLRNEETSEKPLRAKWANTGELTPSVDLKNRIRCGIPVEYRQRVWKWIVNRRVQHMRCPGHYEKLLKKCETATHPSSKQIELDLNRTLINNKHFASPSSEFIQKLRRVLLAFSWQNPTVGYCQGLNRLTAIALLVLLEEEEAFWCLVAIVETIMPPDYYSKTMTDSQVDQRVFQDLLLEKLPRLMAHFKQHSVDLSLITFNWFLVIFVDSLVSDILLRVWDAFLYEGTKVIFRYALALFRYNEEEILKIQDNLEIYQYLRLFTKTVSDGRKLMNIAFTEMNPFPMRQLRNRRMAHLEKFRAELSELEKMQEEYTKHRVNHKDKDLDTGGSEDEEMGGG</sequence>
<dbReference type="GeneTree" id="ENSGT00940000159937"/>